<reference evidence="8 9" key="3">
    <citation type="journal article" date="2015" name="Genome Announc.">
        <title>Draft Genome Sequence of the Archiascomycetous Yeast Saitoella complicata.</title>
        <authorList>
            <person name="Yamauchi K."/>
            <person name="Kondo S."/>
            <person name="Hamamoto M."/>
            <person name="Takahashi Y."/>
            <person name="Ogura Y."/>
            <person name="Hayashi T."/>
            <person name="Nishida H."/>
        </authorList>
    </citation>
    <scope>NUCLEOTIDE SEQUENCE [LARGE SCALE GENOMIC DNA]</scope>
    <source>
        <strain evidence="8 9">NRRL Y-17804</strain>
    </source>
</reference>
<dbReference type="AlphaFoldDB" id="A0A0E9NBZ1"/>
<feature type="transmembrane region" description="Helical" evidence="6">
    <location>
        <begin position="132"/>
        <end position="150"/>
    </location>
</feature>
<dbReference type="Gene3D" id="1.25.10.10">
    <property type="entry name" value="Leucine-rich Repeat Variant"/>
    <property type="match status" value="1"/>
</dbReference>
<evidence type="ECO:0000256" key="2">
    <source>
        <dbReference type="ARBA" id="ARBA00006613"/>
    </source>
</evidence>
<comment type="similarity">
    <text evidence="2">Belongs to the adaptor complexes large subunit family.</text>
</comment>
<dbReference type="GO" id="GO:0030117">
    <property type="term" value="C:membrane coat"/>
    <property type="evidence" value="ECO:0007669"/>
    <property type="project" value="InterPro"/>
</dbReference>
<dbReference type="EMBL" id="BACD03000008">
    <property type="protein sequence ID" value="GAO47236.1"/>
    <property type="molecule type" value="Genomic_DNA"/>
</dbReference>
<dbReference type="FunFam" id="1.25.10.10:FF:000044">
    <property type="entry name" value="AP complex subunit beta"/>
    <property type="match status" value="1"/>
</dbReference>
<dbReference type="GO" id="GO:0012505">
    <property type="term" value="C:endomembrane system"/>
    <property type="evidence" value="ECO:0007669"/>
    <property type="project" value="UniProtKB-SubCell"/>
</dbReference>
<evidence type="ECO:0000313" key="9">
    <source>
        <dbReference type="Proteomes" id="UP000033140"/>
    </source>
</evidence>
<protein>
    <recommendedName>
        <fullName evidence="7">Clathrin/coatomer adaptor adaptin-like N-terminal domain-containing protein</fullName>
    </recommendedName>
</protein>
<reference evidence="8 9" key="1">
    <citation type="journal article" date="2011" name="J. Gen. Appl. Microbiol.">
        <title>Draft genome sequencing of the enigmatic yeast Saitoella complicata.</title>
        <authorList>
            <person name="Nishida H."/>
            <person name="Hamamoto M."/>
            <person name="Sugiyama J."/>
        </authorList>
    </citation>
    <scope>NUCLEOTIDE SEQUENCE [LARGE SCALE GENOMIC DNA]</scope>
    <source>
        <strain evidence="8 9">NRRL Y-17804</strain>
    </source>
</reference>
<comment type="subcellular location">
    <subcellularLocation>
        <location evidence="1">Endomembrane system</location>
    </subcellularLocation>
</comment>
<keyword evidence="6" id="KW-1133">Transmembrane helix</keyword>
<dbReference type="SUPFAM" id="SSF48371">
    <property type="entry name" value="ARM repeat"/>
    <property type="match status" value="1"/>
</dbReference>
<sequence length="1197" mass="132538">MVSGAPNSQSSIPSKPSHLPLLFIASIILRLLIPSPYFETRHELSTPLTSISRLRECAWMWNHGLELYDGDMCHHAPGVVLAYSALGRILGGRWWESGLWAGIDFWGGWMMVKISRSLRLGRRERDVRGMDLVVGAAYLLNPYVVLTNLAHSSSSLINALILTTLYYALDLQHSISFEAVLACVGTVLMGGGFHAALIVVPTTIILTTPNWRLFMGFFLVAFMLAGALIQHNVFPGYLTNVLIAPLTSNVDTSPDTGLWWYFNIQIFDAFRDFFTWVSSLHLLIYVIPLCIKFGNTHQSRQQPMILPTALAGIVAAFGTYPSPSHTALPLSLLALSPALLPYLTHPFLTLLTLLFSSILLPVFGELWLGRGSGNANFGWAVGMVWVLGQMWGVVDLVGAGVRGAWDEEGDRIGERRRGDRAVQINTKNILPTAKGNIVRCSRDCLDHRALPLASLPPDARFFARGKVQELRTELLSDKKDKNHTRKKTVLKKIVANMTMSNDMSALFPDIINCLSIPDIEIKKMCFLFLINYARLKPETSQQSVGALTEDLRNHNPLIRALTLRTLSYIPLQGFVTALLPYLRNSGGLLRDADPYVRKTAALAVAKLYAFSRREVEASGCIDILRSMLADTNPTVVASAICALGDIAARSGDTSTELLSGVKINFTIASRLVSVLSDCSEWSQTYTLEAIMSYIPQDPADAAILAERISPRLQHANSAVVLACTKVILYLMNYMASEAEITALCRKLSPPLITLLGAKGPEVQFVALRNAQLIVAQRPEVLKGEIRVFFCKYNDPIYVKLAKLEMIVKLATEETIDQVLTELKEYATEIDVDFVRKSVRLIGRLAVKLESAAKKCTAALLDLVSTKVSYVVQEATVVIKDIFRKYPGEYESIIATLCSNLDSLDEPEAKAAMIWVVGEYADRIENADELLEDFLYTWSEEPVEVQLALLTATVKLFIARPAKGGDLVPKVLKWATEDANNPDLRDRGYMYWRLLSTDPASAKHVVTSEKPRIRITEELGQEVLEELVLNVGMLASVYHKLPQQFVRGAKGRKLQASPALRRRRVMEEEDGEVGTWESQGGYQDMVNGFAGMNMAGATNPYATFANGGMGGYQHDVVTQNGGGQGASTADEDPIPNMNRRRALLLSSDPSFTIVQNRRSSHVQLASRPWFNSTSDSVLKTFKSRFKPKITFDFPLPSR</sequence>
<feature type="transmembrane region" description="Helical" evidence="6">
    <location>
        <begin position="375"/>
        <end position="394"/>
    </location>
</feature>
<dbReference type="InterPro" id="IPR011989">
    <property type="entry name" value="ARM-like"/>
</dbReference>
<dbReference type="Pfam" id="PF01602">
    <property type="entry name" value="Adaptin_N"/>
    <property type="match status" value="1"/>
</dbReference>
<dbReference type="InterPro" id="IPR026739">
    <property type="entry name" value="AP_beta"/>
</dbReference>
<evidence type="ECO:0000256" key="6">
    <source>
        <dbReference type="SAM" id="Phobius"/>
    </source>
</evidence>
<evidence type="ECO:0000256" key="4">
    <source>
        <dbReference type="ARBA" id="ARBA00022927"/>
    </source>
</evidence>
<keyword evidence="9" id="KW-1185">Reference proteome</keyword>
<organism evidence="8 9">
    <name type="scientific">Saitoella complicata (strain BCRC 22490 / CBS 7301 / JCM 7358 / NBRC 10748 / NRRL Y-17804)</name>
    <dbReference type="NCBI Taxonomy" id="698492"/>
    <lineage>
        <taxon>Eukaryota</taxon>
        <taxon>Fungi</taxon>
        <taxon>Dikarya</taxon>
        <taxon>Ascomycota</taxon>
        <taxon>Taphrinomycotina</taxon>
        <taxon>Taphrinomycotina incertae sedis</taxon>
        <taxon>Saitoella</taxon>
    </lineage>
</organism>
<feature type="domain" description="Clathrin/coatomer adaptor adaptin-like N-terminal" evidence="7">
    <location>
        <begin position="468"/>
        <end position="997"/>
    </location>
</feature>
<keyword evidence="3" id="KW-0813">Transport</keyword>
<keyword evidence="6" id="KW-0812">Transmembrane</keyword>
<evidence type="ECO:0000256" key="1">
    <source>
        <dbReference type="ARBA" id="ARBA00004308"/>
    </source>
</evidence>
<evidence type="ECO:0000259" key="7">
    <source>
        <dbReference type="Pfam" id="PF01602"/>
    </source>
</evidence>
<dbReference type="STRING" id="698492.A0A0E9NBZ1"/>
<feature type="transmembrane region" description="Helical" evidence="6">
    <location>
        <begin position="303"/>
        <end position="322"/>
    </location>
</feature>
<gene>
    <name evidence="8" type="ORF">G7K_1446-t1</name>
</gene>
<reference evidence="8 9" key="2">
    <citation type="journal article" date="2014" name="J. Gen. Appl. Microbiol.">
        <title>The early diverging ascomycetous budding yeast Saitoella complicata has three histone deacetylases belonging to the Clr6, Hos2, and Rpd3 lineages.</title>
        <authorList>
            <person name="Nishida H."/>
            <person name="Matsumoto T."/>
            <person name="Kondo S."/>
            <person name="Hamamoto M."/>
            <person name="Yoshikawa H."/>
        </authorList>
    </citation>
    <scope>NUCLEOTIDE SEQUENCE [LARGE SCALE GENOMIC DNA]</scope>
    <source>
        <strain evidence="8 9">NRRL Y-17804</strain>
    </source>
</reference>
<keyword evidence="4" id="KW-0653">Protein transport</keyword>
<dbReference type="Pfam" id="PF06728">
    <property type="entry name" value="PIG-U"/>
    <property type="match status" value="1"/>
</dbReference>
<feature type="transmembrane region" description="Helical" evidence="6">
    <location>
        <begin position="273"/>
        <end position="291"/>
    </location>
</feature>
<evidence type="ECO:0000256" key="3">
    <source>
        <dbReference type="ARBA" id="ARBA00022448"/>
    </source>
</evidence>
<keyword evidence="5 6" id="KW-0472">Membrane</keyword>
<name>A0A0E9NBZ1_SAICN</name>
<evidence type="ECO:0000256" key="5">
    <source>
        <dbReference type="ARBA" id="ARBA00023136"/>
    </source>
</evidence>
<dbReference type="PANTHER" id="PTHR11134">
    <property type="entry name" value="ADAPTOR COMPLEX SUBUNIT BETA FAMILY MEMBER"/>
    <property type="match status" value="1"/>
</dbReference>
<feature type="transmembrane region" description="Helical" evidence="6">
    <location>
        <begin position="342"/>
        <end position="363"/>
    </location>
</feature>
<feature type="transmembrane region" description="Helical" evidence="6">
    <location>
        <begin position="211"/>
        <end position="229"/>
    </location>
</feature>
<dbReference type="GO" id="GO:0006886">
    <property type="term" value="P:intracellular protein transport"/>
    <property type="evidence" value="ECO:0007669"/>
    <property type="project" value="InterPro"/>
</dbReference>
<dbReference type="GO" id="GO:0016192">
    <property type="term" value="P:vesicle-mediated transport"/>
    <property type="evidence" value="ECO:0007669"/>
    <property type="project" value="InterPro"/>
</dbReference>
<dbReference type="Proteomes" id="UP000033140">
    <property type="component" value="Unassembled WGS sequence"/>
</dbReference>
<dbReference type="InterPro" id="IPR016024">
    <property type="entry name" value="ARM-type_fold"/>
</dbReference>
<accession>A0A0E9NBZ1</accession>
<evidence type="ECO:0000313" key="8">
    <source>
        <dbReference type="EMBL" id="GAO47236.1"/>
    </source>
</evidence>
<comment type="caution">
    <text evidence="8">The sequence shown here is derived from an EMBL/GenBank/DDBJ whole genome shotgun (WGS) entry which is preliminary data.</text>
</comment>
<proteinExistence type="inferred from homology"/>
<feature type="transmembrane region" description="Helical" evidence="6">
    <location>
        <begin position="179"/>
        <end position="199"/>
    </location>
</feature>
<dbReference type="InterPro" id="IPR002553">
    <property type="entry name" value="Clathrin/coatomer_adapt-like_N"/>
</dbReference>